<gene>
    <name evidence="10" type="ORF">UU41_C0010G0013</name>
</gene>
<accession>A0A0G0V3E2</accession>
<dbReference type="CDD" id="cd04187">
    <property type="entry name" value="DPM1_like_bac"/>
    <property type="match status" value="1"/>
</dbReference>
<dbReference type="InterPro" id="IPR001173">
    <property type="entry name" value="Glyco_trans_2-like"/>
</dbReference>
<organism evidence="10 11">
    <name type="scientific">Candidatus Roizmanbacteria bacterium GW2011_GWA1_41_13</name>
    <dbReference type="NCBI Taxonomy" id="1618474"/>
    <lineage>
        <taxon>Bacteria</taxon>
        <taxon>Candidatus Roizmaniibacteriota</taxon>
    </lineage>
</organism>
<evidence type="ECO:0000259" key="9">
    <source>
        <dbReference type="Pfam" id="PF00535"/>
    </source>
</evidence>
<keyword evidence="4 8" id="KW-0812">Transmembrane</keyword>
<feature type="transmembrane region" description="Helical" evidence="8">
    <location>
        <begin position="233"/>
        <end position="255"/>
    </location>
</feature>
<dbReference type="SUPFAM" id="SSF53448">
    <property type="entry name" value="Nucleotide-diphospho-sugar transferases"/>
    <property type="match status" value="1"/>
</dbReference>
<dbReference type="GO" id="GO:0005886">
    <property type="term" value="C:plasma membrane"/>
    <property type="evidence" value="ECO:0007669"/>
    <property type="project" value="TreeGrafter"/>
</dbReference>
<evidence type="ECO:0000313" key="11">
    <source>
        <dbReference type="Proteomes" id="UP000034961"/>
    </source>
</evidence>
<protein>
    <submittedName>
        <fullName evidence="10">Glycosyl transferase family 2</fullName>
    </submittedName>
</protein>
<dbReference type="InterPro" id="IPR050256">
    <property type="entry name" value="Glycosyltransferase_2"/>
</dbReference>
<dbReference type="Pfam" id="PF00535">
    <property type="entry name" value="Glycos_transf_2"/>
    <property type="match status" value="1"/>
</dbReference>
<feature type="domain" description="Glycosyltransferase 2-like" evidence="9">
    <location>
        <begin position="5"/>
        <end position="165"/>
    </location>
</feature>
<dbReference type="Proteomes" id="UP000034961">
    <property type="component" value="Unassembled WGS sequence"/>
</dbReference>
<evidence type="ECO:0000256" key="1">
    <source>
        <dbReference type="ARBA" id="ARBA00022475"/>
    </source>
</evidence>
<evidence type="ECO:0000256" key="5">
    <source>
        <dbReference type="ARBA" id="ARBA00022985"/>
    </source>
</evidence>
<evidence type="ECO:0000256" key="8">
    <source>
        <dbReference type="SAM" id="Phobius"/>
    </source>
</evidence>
<evidence type="ECO:0000313" key="10">
    <source>
        <dbReference type="EMBL" id="KKR94226.1"/>
    </source>
</evidence>
<keyword evidence="1" id="KW-1003">Cell membrane</keyword>
<dbReference type="EMBL" id="LCAN01000010">
    <property type="protein sequence ID" value="KKR94226.1"/>
    <property type="molecule type" value="Genomic_DNA"/>
</dbReference>
<dbReference type="AlphaFoldDB" id="A0A0G0V3E2"/>
<reference evidence="10 11" key="1">
    <citation type="journal article" date="2015" name="Nature">
        <title>rRNA introns, odd ribosomes, and small enigmatic genomes across a large radiation of phyla.</title>
        <authorList>
            <person name="Brown C.T."/>
            <person name="Hug L.A."/>
            <person name="Thomas B.C."/>
            <person name="Sharon I."/>
            <person name="Castelle C.J."/>
            <person name="Singh A."/>
            <person name="Wilkins M.J."/>
            <person name="Williams K.H."/>
            <person name="Banfield J.F."/>
        </authorList>
    </citation>
    <scope>NUCLEOTIDE SEQUENCE [LARGE SCALE GENOMIC DNA]</scope>
</reference>
<comment type="caution">
    <text evidence="10">The sequence shown here is derived from an EMBL/GenBank/DDBJ whole genome shotgun (WGS) entry which is preliminary data.</text>
</comment>
<feature type="transmembrane region" description="Helical" evidence="8">
    <location>
        <begin position="267"/>
        <end position="289"/>
    </location>
</feature>
<proteinExistence type="predicted"/>
<keyword evidence="6 8" id="KW-1133">Transmembrane helix</keyword>
<evidence type="ECO:0000256" key="4">
    <source>
        <dbReference type="ARBA" id="ARBA00022692"/>
    </source>
</evidence>
<dbReference type="GO" id="GO:0099621">
    <property type="term" value="F:undecaprenyl-phosphate 4-deoxy-4-formamido-L-arabinose transferase activity"/>
    <property type="evidence" value="ECO:0007669"/>
    <property type="project" value="TreeGrafter"/>
</dbReference>
<evidence type="ECO:0000256" key="3">
    <source>
        <dbReference type="ARBA" id="ARBA00022679"/>
    </source>
</evidence>
<name>A0A0G0V3E2_9BACT</name>
<evidence type="ECO:0000256" key="7">
    <source>
        <dbReference type="ARBA" id="ARBA00023136"/>
    </source>
</evidence>
<evidence type="ECO:0000256" key="2">
    <source>
        <dbReference type="ARBA" id="ARBA00022676"/>
    </source>
</evidence>
<keyword evidence="2" id="KW-0328">Glycosyltransferase</keyword>
<evidence type="ECO:0000256" key="6">
    <source>
        <dbReference type="ARBA" id="ARBA00022989"/>
    </source>
</evidence>
<keyword evidence="7 8" id="KW-0472">Membrane</keyword>
<keyword evidence="5" id="KW-0448">Lipopolysaccharide biosynthesis</keyword>
<dbReference type="PANTHER" id="PTHR48090">
    <property type="entry name" value="UNDECAPRENYL-PHOSPHATE 4-DEOXY-4-FORMAMIDO-L-ARABINOSE TRANSFERASE-RELATED"/>
    <property type="match status" value="1"/>
</dbReference>
<dbReference type="Gene3D" id="3.90.550.10">
    <property type="entry name" value="Spore Coat Polysaccharide Biosynthesis Protein SpsA, Chain A"/>
    <property type="match status" value="1"/>
</dbReference>
<dbReference type="GO" id="GO:0009103">
    <property type="term" value="P:lipopolysaccharide biosynthetic process"/>
    <property type="evidence" value="ECO:0007669"/>
    <property type="project" value="UniProtKB-KW"/>
</dbReference>
<sequence length="311" mass="35385">MIDLSIVIPLYNEEENILPLYKELKKAIPKTKKSYELLFIDDGSTDTSLTKLQSLIKKDKTVHVISFRKNMGKSMALSYGFSVAQGAYVATLDADLEDKPSELPHLLDKLEEGFDLVSGWRMKRRHSGIMIAASKIFNRLMELLWGLHLHDYNCGLKVYRNDVTRSIRLYGGLHRFIPLLAHQQGFRVTELAVTHEKRKFGKSKYGFSKVLTDAPDLATMWFISTYGTRPLHLFGSVGLLFLLGGTGILIYLVILKIRLGEGIGDRPLLLLGVLLVLSGFQLFFTGLLADLMLNFRYRDREQEVPIRYTNL</sequence>
<keyword evidence="3 10" id="KW-0808">Transferase</keyword>
<dbReference type="PANTHER" id="PTHR48090:SF3">
    <property type="entry name" value="UNDECAPRENYL-PHOSPHATE 4-DEOXY-4-FORMAMIDO-L-ARABINOSE TRANSFERASE"/>
    <property type="match status" value="1"/>
</dbReference>
<dbReference type="InterPro" id="IPR029044">
    <property type="entry name" value="Nucleotide-diphossugar_trans"/>
</dbReference>